<keyword evidence="3 6" id="KW-0489">Methyltransferase</keyword>
<keyword evidence="2 6" id="KW-0698">rRNA processing</keyword>
<dbReference type="HAMAP" id="MF_01848">
    <property type="entry name" value="23SrRNA_methyltr_F"/>
    <property type="match status" value="1"/>
</dbReference>
<feature type="compositionally biased region" description="Basic residues" evidence="7">
    <location>
        <begin position="16"/>
        <end position="25"/>
    </location>
</feature>
<dbReference type="InterPro" id="IPR016909">
    <property type="entry name" value="rRNA_lsu_MeTfrase_F"/>
</dbReference>
<evidence type="ECO:0000256" key="5">
    <source>
        <dbReference type="ARBA" id="ARBA00022691"/>
    </source>
</evidence>
<evidence type="ECO:0000256" key="7">
    <source>
        <dbReference type="SAM" id="MobiDB-lite"/>
    </source>
</evidence>
<evidence type="ECO:0000256" key="6">
    <source>
        <dbReference type="HAMAP-Rule" id="MF_01848"/>
    </source>
</evidence>
<feature type="compositionally biased region" description="Basic residues" evidence="7">
    <location>
        <begin position="214"/>
        <end position="226"/>
    </location>
</feature>
<name>A0ABP7M648_9GAMM</name>
<feature type="region of interest" description="Disordered" evidence="7">
    <location>
        <begin position="1"/>
        <end position="26"/>
    </location>
</feature>
<evidence type="ECO:0000256" key="4">
    <source>
        <dbReference type="ARBA" id="ARBA00022679"/>
    </source>
</evidence>
<comment type="catalytic activity">
    <reaction evidence="6">
        <text>adenosine(1618) in 23S rRNA + S-adenosyl-L-methionine = N(6)-methyladenosine(1618) in 23S rRNA + S-adenosyl-L-homocysteine + H(+)</text>
        <dbReference type="Rhea" id="RHEA:16497"/>
        <dbReference type="Rhea" id="RHEA-COMP:10229"/>
        <dbReference type="Rhea" id="RHEA-COMP:10231"/>
        <dbReference type="ChEBI" id="CHEBI:15378"/>
        <dbReference type="ChEBI" id="CHEBI:57856"/>
        <dbReference type="ChEBI" id="CHEBI:59789"/>
        <dbReference type="ChEBI" id="CHEBI:74411"/>
        <dbReference type="ChEBI" id="CHEBI:74449"/>
        <dbReference type="EC" id="2.1.1.181"/>
    </reaction>
</comment>
<evidence type="ECO:0000256" key="3">
    <source>
        <dbReference type="ARBA" id="ARBA00022603"/>
    </source>
</evidence>
<dbReference type="PIRSF" id="PIRSF029038">
    <property type="entry name" value="Mtase_YbiN_prd"/>
    <property type="match status" value="1"/>
</dbReference>
<comment type="similarity">
    <text evidence="6">Belongs to the methyltransferase superfamily. METTL16/RlmF family.</text>
</comment>
<comment type="function">
    <text evidence="6">Specifically methylates the adenine in position 1618 of 23S rRNA.</text>
</comment>
<gene>
    <name evidence="6 8" type="primary">rlmF</name>
    <name evidence="8" type="ORF">GCM10022277_04610</name>
</gene>
<proteinExistence type="inferred from homology"/>
<dbReference type="Pfam" id="PF05971">
    <property type="entry name" value="Methyltransf_10"/>
    <property type="match status" value="1"/>
</dbReference>
<sequence>MNSKKEVSKHGVTGKPKLHPRNPHHGRYDLAELCASQPDLKTFITLNPKGEQTIDFANQQAVKALNSALLKHFYHVEHWDLPKDFLCPPIPGRADYIHYLADLLADSNNGETPHGKHIKGLDIGTGANLIYPIIATHAYQWKMTGTEVNKIAFNSAKLITEANPRLRNSVSIRQQKSEKMILNGVINSTERFHFTMCNPPFHASAEEAQAGTQRKNRNLNKGKNANKARHQVTLNFGGQQDELWCEGGETAFIKTMITESTELKDQCLWFTSLVSKKEHLTDIYRALKKAKAVKFRTIEMAQGQKVSRFIAWTFQPQDEHSNWFINP</sequence>
<dbReference type="PANTHER" id="PTHR13393">
    <property type="entry name" value="SAM-DEPENDENT METHYLTRANSFERASE"/>
    <property type="match status" value="1"/>
</dbReference>
<evidence type="ECO:0000256" key="2">
    <source>
        <dbReference type="ARBA" id="ARBA00022552"/>
    </source>
</evidence>
<dbReference type="InterPro" id="IPR029063">
    <property type="entry name" value="SAM-dependent_MTases_sf"/>
</dbReference>
<dbReference type="InterPro" id="IPR010286">
    <property type="entry name" value="METTL16/RlmF"/>
</dbReference>
<comment type="caution">
    <text evidence="8">The sequence shown here is derived from an EMBL/GenBank/DDBJ whole genome shotgun (WGS) entry which is preliminary data.</text>
</comment>
<dbReference type="SUPFAM" id="SSF53335">
    <property type="entry name" value="S-adenosyl-L-methionine-dependent methyltransferases"/>
    <property type="match status" value="1"/>
</dbReference>
<dbReference type="RefSeq" id="WP_344795072.1">
    <property type="nucleotide sequence ID" value="NZ_BAABBN010000004.1"/>
</dbReference>
<keyword evidence="4 6" id="KW-0808">Transferase</keyword>
<organism evidence="8 9">
    <name type="scientific">Litoribacillus peritrichatus</name>
    <dbReference type="NCBI Taxonomy" id="718191"/>
    <lineage>
        <taxon>Bacteria</taxon>
        <taxon>Pseudomonadati</taxon>
        <taxon>Pseudomonadota</taxon>
        <taxon>Gammaproteobacteria</taxon>
        <taxon>Oceanospirillales</taxon>
        <taxon>Oceanospirillaceae</taxon>
        <taxon>Litoribacillus</taxon>
    </lineage>
</organism>
<keyword evidence="5 6" id="KW-0949">S-adenosyl-L-methionine</keyword>
<dbReference type="Proteomes" id="UP001501565">
    <property type="component" value="Unassembled WGS sequence"/>
</dbReference>
<dbReference type="CDD" id="cd02440">
    <property type="entry name" value="AdoMet_MTases"/>
    <property type="match status" value="1"/>
</dbReference>
<dbReference type="EC" id="2.1.1.181" evidence="6"/>
<dbReference type="PANTHER" id="PTHR13393:SF0">
    <property type="entry name" value="RNA N6-ADENOSINE-METHYLTRANSFERASE METTL16"/>
    <property type="match status" value="1"/>
</dbReference>
<keyword evidence="1 6" id="KW-0963">Cytoplasm</keyword>
<comment type="subcellular location">
    <subcellularLocation>
        <location evidence="6">Cytoplasm</location>
    </subcellularLocation>
</comment>
<dbReference type="EMBL" id="BAABBN010000004">
    <property type="protein sequence ID" value="GAA3912990.1"/>
    <property type="molecule type" value="Genomic_DNA"/>
</dbReference>
<accession>A0ABP7M648</accession>
<evidence type="ECO:0000313" key="9">
    <source>
        <dbReference type="Proteomes" id="UP001501565"/>
    </source>
</evidence>
<dbReference type="Gene3D" id="3.40.50.150">
    <property type="entry name" value="Vaccinia Virus protein VP39"/>
    <property type="match status" value="1"/>
</dbReference>
<keyword evidence="9" id="KW-1185">Reference proteome</keyword>
<feature type="region of interest" description="Disordered" evidence="7">
    <location>
        <begin position="207"/>
        <end position="226"/>
    </location>
</feature>
<protein>
    <recommendedName>
        <fullName evidence="6">Ribosomal RNA large subunit methyltransferase F</fullName>
        <ecNumber evidence="6">2.1.1.181</ecNumber>
    </recommendedName>
    <alternativeName>
        <fullName evidence="6">23S rRNA mA1618 methyltransferase</fullName>
    </alternativeName>
    <alternativeName>
        <fullName evidence="6">rRNA adenine N-6-methyltransferase</fullName>
    </alternativeName>
</protein>
<evidence type="ECO:0000256" key="1">
    <source>
        <dbReference type="ARBA" id="ARBA00022490"/>
    </source>
</evidence>
<evidence type="ECO:0000313" key="8">
    <source>
        <dbReference type="EMBL" id="GAA3912990.1"/>
    </source>
</evidence>
<dbReference type="NCBIfam" id="NF008725">
    <property type="entry name" value="PRK11727.1"/>
    <property type="match status" value="1"/>
</dbReference>
<reference evidence="9" key="1">
    <citation type="journal article" date="2019" name="Int. J. Syst. Evol. Microbiol.">
        <title>The Global Catalogue of Microorganisms (GCM) 10K type strain sequencing project: providing services to taxonomists for standard genome sequencing and annotation.</title>
        <authorList>
            <consortium name="The Broad Institute Genomics Platform"/>
            <consortium name="The Broad Institute Genome Sequencing Center for Infectious Disease"/>
            <person name="Wu L."/>
            <person name="Ma J."/>
        </authorList>
    </citation>
    <scope>NUCLEOTIDE SEQUENCE [LARGE SCALE GENOMIC DNA]</scope>
    <source>
        <strain evidence="9">JCM 17551</strain>
    </source>
</reference>